<reference evidence="5 6" key="1">
    <citation type="journal article" date="2022" name="bioRxiv">
        <title>Genomics of Preaxostyla Flagellates Illuminates Evolutionary Transitions and the Path Towards Mitochondrial Loss.</title>
        <authorList>
            <person name="Novak L.V.F."/>
            <person name="Treitli S.C."/>
            <person name="Pyrih J."/>
            <person name="Halakuc P."/>
            <person name="Pipaliya S.V."/>
            <person name="Vacek V."/>
            <person name="Brzon O."/>
            <person name="Soukal P."/>
            <person name="Eme L."/>
            <person name="Dacks J.B."/>
            <person name="Karnkowska A."/>
            <person name="Elias M."/>
            <person name="Hampl V."/>
        </authorList>
    </citation>
    <scope>NUCLEOTIDE SEQUENCE [LARGE SCALE GENOMIC DNA]</scope>
    <source>
        <strain evidence="5">NAU3</strain>
        <tissue evidence="5">Gut</tissue>
    </source>
</reference>
<gene>
    <name evidence="5" type="ORF">BLNAU_5789</name>
</gene>
<feature type="region of interest" description="Disordered" evidence="3">
    <location>
        <begin position="293"/>
        <end position="474"/>
    </location>
</feature>
<proteinExistence type="predicted"/>
<dbReference type="SUPFAM" id="SSF56112">
    <property type="entry name" value="Protein kinase-like (PK-like)"/>
    <property type="match status" value="1"/>
</dbReference>
<dbReference type="Gene3D" id="3.30.200.20">
    <property type="entry name" value="Phosphorylase Kinase, domain 1"/>
    <property type="match status" value="1"/>
</dbReference>
<dbReference type="Gene3D" id="1.10.510.10">
    <property type="entry name" value="Transferase(Phosphotransferase) domain 1"/>
    <property type="match status" value="1"/>
</dbReference>
<dbReference type="InterPro" id="IPR011009">
    <property type="entry name" value="Kinase-like_dom_sf"/>
</dbReference>
<feature type="compositionally biased region" description="Basic and acidic residues" evidence="3">
    <location>
        <begin position="353"/>
        <end position="369"/>
    </location>
</feature>
<organism evidence="5 6">
    <name type="scientific">Blattamonas nauphoetae</name>
    <dbReference type="NCBI Taxonomy" id="2049346"/>
    <lineage>
        <taxon>Eukaryota</taxon>
        <taxon>Metamonada</taxon>
        <taxon>Preaxostyla</taxon>
        <taxon>Oxymonadida</taxon>
        <taxon>Blattamonas</taxon>
    </lineage>
</organism>
<dbReference type="PROSITE" id="PS50011">
    <property type="entry name" value="PROTEIN_KINASE_DOM"/>
    <property type="match status" value="1"/>
</dbReference>
<dbReference type="EC" id="2.7.11.22" evidence="5"/>
<keyword evidence="2" id="KW-0067">ATP-binding</keyword>
<keyword evidence="5" id="KW-0418">Kinase</keyword>
<evidence type="ECO:0000259" key="4">
    <source>
        <dbReference type="PROSITE" id="PS50011"/>
    </source>
</evidence>
<keyword evidence="1" id="KW-0547">Nucleotide-binding</keyword>
<feature type="compositionally biased region" description="Polar residues" evidence="3">
    <location>
        <begin position="370"/>
        <end position="395"/>
    </location>
</feature>
<dbReference type="InterPro" id="IPR000719">
    <property type="entry name" value="Prot_kinase_dom"/>
</dbReference>
<comment type="caution">
    <text evidence="5">The sequence shown here is derived from an EMBL/GenBank/DDBJ whole genome shotgun (WGS) entry which is preliminary data.</text>
</comment>
<protein>
    <submittedName>
        <fullName evidence="5">MAPK/MAK/MRK overlapping kinase</fullName>
        <ecNumber evidence="5">2.7.11.22</ecNumber>
    </submittedName>
</protein>
<keyword evidence="5" id="KW-0808">Transferase</keyword>
<dbReference type="SMART" id="SM00220">
    <property type="entry name" value="S_TKc"/>
    <property type="match status" value="1"/>
</dbReference>
<feature type="compositionally biased region" description="Basic and acidic residues" evidence="3">
    <location>
        <begin position="324"/>
        <end position="345"/>
    </location>
</feature>
<dbReference type="InterPro" id="IPR050117">
    <property type="entry name" value="MAPK"/>
</dbReference>
<dbReference type="Proteomes" id="UP001281761">
    <property type="component" value="Unassembled WGS sequence"/>
</dbReference>
<dbReference type="CDD" id="cd07831">
    <property type="entry name" value="STKc_MOK"/>
    <property type="match status" value="1"/>
</dbReference>
<dbReference type="InterPro" id="IPR008271">
    <property type="entry name" value="Ser/Thr_kinase_AS"/>
</dbReference>
<feature type="compositionally biased region" description="Low complexity" evidence="3">
    <location>
        <begin position="461"/>
        <end position="474"/>
    </location>
</feature>
<evidence type="ECO:0000256" key="2">
    <source>
        <dbReference type="ARBA" id="ARBA00022840"/>
    </source>
</evidence>
<evidence type="ECO:0000313" key="5">
    <source>
        <dbReference type="EMBL" id="KAK2959231.1"/>
    </source>
</evidence>
<evidence type="ECO:0000256" key="3">
    <source>
        <dbReference type="SAM" id="MobiDB-lite"/>
    </source>
</evidence>
<sequence>MHKYKILSKKGEGTFSEVIKALCTKTGRLVAIKRMKSVFRSIDQVNNLREIQALKRLSNHPNVIKLLEVLYDRNTGRLALVFELMTCNLYELIKDRQQYLPESKVKLYIYQLLRALDFMHRNGIFHRDIKPENVLVTEDLVKLADLGSCRGIYTKQPFSEYISTRWYRAPECLLTDGFYNYKMDIWGVGCVFFEILMLYPLFPGSDELDQIHRIHNIMGTPSKQLLGKFKQSAHMSFDFPEVRGSGLGSLLKNAPSTLVDLLNHMLEYDPDKRYNAKQCLRHPYFKELRDADKRAESVADSPGIEPPLSQTKTVKDKRHNKTKKHDDSNSPENHSVKLEGTKELNDSGLPQLHRTEKDAVGGKTKKSDKQSLNSSQKSVTQSRLPAIGSEQTQSLPPSKPGKKKKEREDKTSLPPIKSKNVSNSPSHDHPSPARDSETLPPILLTSETQNSHIMSHPHRAGSLLGSSTLSSDQY</sequence>
<dbReference type="Pfam" id="PF00069">
    <property type="entry name" value="Pkinase"/>
    <property type="match status" value="1"/>
</dbReference>
<feature type="domain" description="Protein kinase" evidence="4">
    <location>
        <begin position="4"/>
        <end position="285"/>
    </location>
</feature>
<keyword evidence="6" id="KW-1185">Reference proteome</keyword>
<dbReference type="EMBL" id="JARBJD010000031">
    <property type="protein sequence ID" value="KAK2959231.1"/>
    <property type="molecule type" value="Genomic_DNA"/>
</dbReference>
<accession>A0ABQ9Y647</accession>
<evidence type="ECO:0000256" key="1">
    <source>
        <dbReference type="ARBA" id="ARBA00022741"/>
    </source>
</evidence>
<dbReference type="PANTHER" id="PTHR24055">
    <property type="entry name" value="MITOGEN-ACTIVATED PROTEIN KINASE"/>
    <property type="match status" value="1"/>
</dbReference>
<evidence type="ECO:0000313" key="6">
    <source>
        <dbReference type="Proteomes" id="UP001281761"/>
    </source>
</evidence>
<name>A0ABQ9Y647_9EUKA</name>
<dbReference type="PROSITE" id="PS00108">
    <property type="entry name" value="PROTEIN_KINASE_ST"/>
    <property type="match status" value="1"/>
</dbReference>
<feature type="compositionally biased region" description="Basic and acidic residues" evidence="3">
    <location>
        <begin position="426"/>
        <end position="437"/>
    </location>
</feature>
<dbReference type="GO" id="GO:0004693">
    <property type="term" value="F:cyclin-dependent protein serine/threonine kinase activity"/>
    <property type="evidence" value="ECO:0007669"/>
    <property type="project" value="UniProtKB-EC"/>
</dbReference>